<proteinExistence type="predicted"/>
<dbReference type="OrthoDB" id="10004862at2759"/>
<evidence type="ECO:0008006" key="4">
    <source>
        <dbReference type="Google" id="ProtNLM"/>
    </source>
</evidence>
<evidence type="ECO:0000313" key="2">
    <source>
        <dbReference type="EMBL" id="KAF2264728.1"/>
    </source>
</evidence>
<dbReference type="AlphaFoldDB" id="A0A9P4K9U8"/>
<comment type="caution">
    <text evidence="2">The sequence shown here is derived from an EMBL/GenBank/DDBJ whole genome shotgun (WGS) entry which is preliminary data.</text>
</comment>
<dbReference type="Proteomes" id="UP000800093">
    <property type="component" value="Unassembled WGS sequence"/>
</dbReference>
<dbReference type="InterPro" id="IPR025337">
    <property type="entry name" value="Questin_oxidase-like"/>
</dbReference>
<keyword evidence="3" id="KW-1185">Reference proteome</keyword>
<name>A0A9P4K9U8_9PLEO</name>
<reference evidence="3" key="1">
    <citation type="journal article" date="2020" name="Stud. Mycol.">
        <title>101 Dothideomycetes genomes: A test case for predicting lifestyles and emergence of pathogens.</title>
        <authorList>
            <person name="Haridas S."/>
            <person name="Albert R."/>
            <person name="Binder M."/>
            <person name="Bloem J."/>
            <person name="LaButti K."/>
            <person name="Salamov A."/>
            <person name="Andreopoulos B."/>
            <person name="Baker S."/>
            <person name="Barry K."/>
            <person name="Bills G."/>
            <person name="Bluhm B."/>
            <person name="Cannon C."/>
            <person name="Castanera R."/>
            <person name="Culley D."/>
            <person name="Daum C."/>
            <person name="Ezra D."/>
            <person name="Gonzalez J."/>
            <person name="Henrissat B."/>
            <person name="Kuo A."/>
            <person name="Liang C."/>
            <person name="Lipzen A."/>
            <person name="Lutzoni F."/>
            <person name="Magnuson J."/>
            <person name="Mondo S."/>
            <person name="Nolan M."/>
            <person name="Ohm R."/>
            <person name="Pangilinan J."/>
            <person name="Park H.-J."/>
            <person name="Ramirez L."/>
            <person name="Alfaro M."/>
            <person name="Sun H."/>
            <person name="Tritt A."/>
            <person name="Yoshinaga Y."/>
            <person name="Zwiers L.-H."/>
            <person name="Turgeon B."/>
            <person name="Goodwin S."/>
            <person name="Spatafora J."/>
            <person name="Crous P."/>
            <person name="Grigoriev I."/>
        </authorList>
    </citation>
    <scope>NUCLEOTIDE SEQUENCE [LARGE SCALE GENOMIC DNA]</scope>
    <source>
        <strain evidence="3">CBS 304.66</strain>
    </source>
</reference>
<dbReference type="PANTHER" id="PTHR35870">
    <property type="entry name" value="PROTEIN, PUTATIVE (AFU_ORTHOLOGUE AFUA_5G03330)-RELATED"/>
    <property type="match status" value="1"/>
</dbReference>
<organism evidence="2 3">
    <name type="scientific">Lojkania enalia</name>
    <dbReference type="NCBI Taxonomy" id="147567"/>
    <lineage>
        <taxon>Eukaryota</taxon>
        <taxon>Fungi</taxon>
        <taxon>Dikarya</taxon>
        <taxon>Ascomycota</taxon>
        <taxon>Pezizomycotina</taxon>
        <taxon>Dothideomycetes</taxon>
        <taxon>Pleosporomycetidae</taxon>
        <taxon>Pleosporales</taxon>
        <taxon>Pleosporales incertae sedis</taxon>
        <taxon>Lojkania</taxon>
    </lineage>
</organism>
<evidence type="ECO:0000256" key="1">
    <source>
        <dbReference type="ARBA" id="ARBA00023002"/>
    </source>
</evidence>
<dbReference type="EMBL" id="ML986613">
    <property type="protein sequence ID" value="KAF2264728.1"/>
    <property type="molecule type" value="Genomic_DNA"/>
</dbReference>
<accession>A0A9P4K9U8</accession>
<protein>
    <recommendedName>
        <fullName evidence="4">HypA</fullName>
    </recommendedName>
</protein>
<dbReference type="Pfam" id="PF14027">
    <property type="entry name" value="Questin_oxidase"/>
    <property type="match status" value="1"/>
</dbReference>
<dbReference type="PANTHER" id="PTHR35870:SF1">
    <property type="entry name" value="PROTEIN, PUTATIVE (AFU_ORTHOLOGUE AFUA_5G03330)-RELATED"/>
    <property type="match status" value="1"/>
</dbReference>
<dbReference type="GO" id="GO:0016491">
    <property type="term" value="F:oxidoreductase activity"/>
    <property type="evidence" value="ECO:0007669"/>
    <property type="project" value="UniProtKB-KW"/>
</dbReference>
<evidence type="ECO:0000313" key="3">
    <source>
        <dbReference type="Proteomes" id="UP000800093"/>
    </source>
</evidence>
<sequence length="484" mass="54574">MSSDANGPRAKATPYNIQLSPTSTQGFTHVNILTQESADKVSDLLMLNHAKYHTYFNEVGLHNHIVHHLLSIWALGATPSEVQAAYDLNKKYQLPQRVPQTSVALKMKDPSFFKDCLGKNKFYTSYLHFFQEEINQRGVEEVLLEYVFKGNERADDILGRMHAGFLHPIIHLGFALEFDQPCLAAEALAGASIHNNLPLAIVQPVEEYIRSHPNLPDNSLLSVMDSLRSDSFIKSAVKLNNSPDKLTDGLMKHAAKEIIPHLGKWRVKPTQEDIDYRTAEMIHTCVLISGAAQNPRKSISIDFFLMHSTNLSIFYPTFAKLEWLSLEAKARLLTWKGWMDAALYAACGSPELFPSRITRYIPKSPGPWSSVISRATHYPDDGHTSKLIRAILNGQHISEPFSGDPNFPLKKGDFLQIAHMTMDSVERMNEPGYVLPEGIRKVYIERLGENEEVARIIARFVRWCGLEKAWDEVPDLDEGSKAKL</sequence>
<gene>
    <name evidence="2" type="ORF">CC78DRAFT_553292</name>
</gene>
<keyword evidence="1" id="KW-0560">Oxidoreductase</keyword>